<keyword evidence="3 9" id="KW-0732">Signal</keyword>
<dbReference type="CDD" id="cd00099">
    <property type="entry name" value="IgV"/>
    <property type="match status" value="2"/>
</dbReference>
<keyword evidence="5 8" id="KW-0472">Membrane</keyword>
<dbReference type="EMBL" id="JABFDY010000023">
    <property type="protein sequence ID" value="KAF7690622.1"/>
    <property type="molecule type" value="Genomic_DNA"/>
</dbReference>
<reference evidence="11" key="1">
    <citation type="submission" date="2020-08" db="EMBL/GenBank/DDBJ databases">
        <title>Chromosome-level assembly of Southern catfish (Silurus meridionalis) provides insights into visual adaptation to the nocturnal and benthic lifestyles.</title>
        <authorList>
            <person name="Zhang Y."/>
            <person name="Wang D."/>
            <person name="Peng Z."/>
        </authorList>
    </citation>
    <scope>NUCLEOTIDE SEQUENCE</scope>
    <source>
        <strain evidence="11">SWU-2019-XX</strain>
        <tissue evidence="11">Muscle</tissue>
    </source>
</reference>
<evidence type="ECO:0000256" key="1">
    <source>
        <dbReference type="ARBA" id="ARBA00004236"/>
    </source>
</evidence>
<gene>
    <name evidence="11" type="ORF">HF521_012426</name>
</gene>
<feature type="chain" id="PRO_5035864014" description="Ig-like domain-containing protein" evidence="9">
    <location>
        <begin position="18"/>
        <end position="528"/>
    </location>
</feature>
<dbReference type="GO" id="GO:0005886">
    <property type="term" value="C:plasma membrane"/>
    <property type="evidence" value="ECO:0007669"/>
    <property type="project" value="UniProtKB-SubCell"/>
</dbReference>
<dbReference type="AlphaFoldDB" id="A0A8T0AHH7"/>
<name>A0A8T0AHH7_SILME</name>
<evidence type="ECO:0000256" key="2">
    <source>
        <dbReference type="ARBA" id="ARBA00022475"/>
    </source>
</evidence>
<evidence type="ECO:0000259" key="10">
    <source>
        <dbReference type="PROSITE" id="PS50835"/>
    </source>
</evidence>
<proteinExistence type="predicted"/>
<dbReference type="InterPro" id="IPR052051">
    <property type="entry name" value="TCR_complex_component"/>
</dbReference>
<dbReference type="SMART" id="SM00409">
    <property type="entry name" value="IG"/>
    <property type="match status" value="4"/>
</dbReference>
<evidence type="ECO:0000256" key="8">
    <source>
        <dbReference type="SAM" id="Phobius"/>
    </source>
</evidence>
<dbReference type="InterPro" id="IPR003599">
    <property type="entry name" value="Ig_sub"/>
</dbReference>
<evidence type="ECO:0000256" key="9">
    <source>
        <dbReference type="SAM" id="SignalP"/>
    </source>
</evidence>
<dbReference type="PANTHER" id="PTHR19433:SF133">
    <property type="entry name" value="IMMUNE-TYPE RECEPTOR 5 PRECURSOR-RELATED"/>
    <property type="match status" value="1"/>
</dbReference>
<comment type="subcellular location">
    <subcellularLocation>
        <location evidence="1">Cell membrane</location>
    </subcellularLocation>
</comment>
<dbReference type="Gene3D" id="2.60.40.10">
    <property type="entry name" value="Immunoglobulins"/>
    <property type="match status" value="4"/>
</dbReference>
<sequence>MISLFVALYSLLCLCTAVKTSDIKELHVRTVKSGEDVTIACDLSLIADKSKVVWYRQSFEKVPLFFAKRYGTNSYTFTDGFNDNRFNFTVNEHQFDLNIMNLREDDEGEYFCGEMEGTTIKFTSGTRLQFEAEEMKRLPPTVTLMENGDSLTLQCSVQEFTSSCGDQSVYWFRHDSGESPPGIVYTHGDGSDECKKNSEAGSPPQSCVYTLPKRKLQTSDKGTFYCAVAACGQILFGNGTEVKEAVKPSNIKELQDFGKVPQMVVRRAHSQIRPGEGFTDERFSISDNQFILTIKDLKEEDTGTYFCAEVLKSSLIFGSGTLLIVEAEEMKRLPPTVTLMENGDSLTLQCSVQEFTSSCGDQSVYWFRHDSGESPPGIVYTHGDGSDECKKNSEAGSPPQSCVYTLPKRKRQTSAKGTFYCAVAACGQILFGNGTEVKEGEGEEKIQWRVLVLITSNIISFTVIMALVWVLLQKQRKGASTKPQNNTDQADDEDVLNYAAVSFAKKPSSSRTSRDQRHEDVYAQVQIK</sequence>
<keyword evidence="2" id="KW-1003">Cell membrane</keyword>
<organism evidence="11 12">
    <name type="scientific">Silurus meridionalis</name>
    <name type="common">Southern catfish</name>
    <name type="synonym">Silurus soldatovi meridionalis</name>
    <dbReference type="NCBI Taxonomy" id="175797"/>
    <lineage>
        <taxon>Eukaryota</taxon>
        <taxon>Metazoa</taxon>
        <taxon>Chordata</taxon>
        <taxon>Craniata</taxon>
        <taxon>Vertebrata</taxon>
        <taxon>Euteleostomi</taxon>
        <taxon>Actinopterygii</taxon>
        <taxon>Neopterygii</taxon>
        <taxon>Teleostei</taxon>
        <taxon>Ostariophysi</taxon>
        <taxon>Siluriformes</taxon>
        <taxon>Siluridae</taxon>
        <taxon>Silurus</taxon>
    </lineage>
</organism>
<dbReference type="PANTHER" id="PTHR19433">
    <property type="entry name" value="T-CELL RECEPTOR ALPHA CHAIN V REGION-RELATED"/>
    <property type="match status" value="1"/>
</dbReference>
<feature type="transmembrane region" description="Helical" evidence="8">
    <location>
        <begin position="448"/>
        <end position="472"/>
    </location>
</feature>
<keyword evidence="12" id="KW-1185">Reference proteome</keyword>
<evidence type="ECO:0000256" key="5">
    <source>
        <dbReference type="ARBA" id="ARBA00023136"/>
    </source>
</evidence>
<dbReference type="PROSITE" id="PS50835">
    <property type="entry name" value="IG_LIKE"/>
    <property type="match status" value="3"/>
</dbReference>
<keyword evidence="4" id="KW-0391">Immunity</keyword>
<feature type="domain" description="Ig-like" evidence="10">
    <location>
        <begin position="133"/>
        <end position="228"/>
    </location>
</feature>
<dbReference type="InterPro" id="IPR013783">
    <property type="entry name" value="Ig-like_fold"/>
</dbReference>
<dbReference type="GO" id="GO:0002376">
    <property type="term" value="P:immune system process"/>
    <property type="evidence" value="ECO:0007669"/>
    <property type="project" value="UniProtKB-KW"/>
</dbReference>
<feature type="domain" description="Ig-like" evidence="10">
    <location>
        <begin position="31"/>
        <end position="112"/>
    </location>
</feature>
<dbReference type="SMART" id="SM00406">
    <property type="entry name" value="IGv"/>
    <property type="match status" value="3"/>
</dbReference>
<keyword evidence="8" id="KW-1133">Transmembrane helix</keyword>
<protein>
    <recommendedName>
        <fullName evidence="10">Ig-like domain-containing protein</fullName>
    </recommendedName>
</protein>
<evidence type="ECO:0000256" key="6">
    <source>
        <dbReference type="ARBA" id="ARBA00023157"/>
    </source>
</evidence>
<keyword evidence="8" id="KW-0812">Transmembrane</keyword>
<evidence type="ECO:0000313" key="11">
    <source>
        <dbReference type="EMBL" id="KAF7690622.1"/>
    </source>
</evidence>
<keyword evidence="7" id="KW-0325">Glycoprotein</keyword>
<evidence type="ECO:0000256" key="7">
    <source>
        <dbReference type="ARBA" id="ARBA00023180"/>
    </source>
</evidence>
<dbReference type="Proteomes" id="UP000606274">
    <property type="component" value="Unassembled WGS sequence"/>
</dbReference>
<feature type="domain" description="Ig-like" evidence="10">
    <location>
        <begin position="328"/>
        <end position="423"/>
    </location>
</feature>
<evidence type="ECO:0000256" key="3">
    <source>
        <dbReference type="ARBA" id="ARBA00022729"/>
    </source>
</evidence>
<dbReference type="InterPro" id="IPR007110">
    <property type="entry name" value="Ig-like_dom"/>
</dbReference>
<dbReference type="Pfam" id="PF07686">
    <property type="entry name" value="V-set"/>
    <property type="match status" value="4"/>
</dbReference>
<dbReference type="InterPro" id="IPR036179">
    <property type="entry name" value="Ig-like_dom_sf"/>
</dbReference>
<feature type="signal peptide" evidence="9">
    <location>
        <begin position="1"/>
        <end position="17"/>
    </location>
</feature>
<dbReference type="InterPro" id="IPR013106">
    <property type="entry name" value="Ig_V-set"/>
</dbReference>
<accession>A0A8T0AHH7</accession>
<dbReference type="GO" id="GO:0009617">
    <property type="term" value="P:response to bacterium"/>
    <property type="evidence" value="ECO:0007669"/>
    <property type="project" value="TreeGrafter"/>
</dbReference>
<evidence type="ECO:0000313" key="12">
    <source>
        <dbReference type="Proteomes" id="UP000606274"/>
    </source>
</evidence>
<dbReference type="SUPFAM" id="SSF48726">
    <property type="entry name" value="Immunoglobulin"/>
    <property type="match status" value="4"/>
</dbReference>
<comment type="caution">
    <text evidence="11">The sequence shown here is derived from an EMBL/GenBank/DDBJ whole genome shotgun (WGS) entry which is preliminary data.</text>
</comment>
<evidence type="ECO:0000256" key="4">
    <source>
        <dbReference type="ARBA" id="ARBA00022859"/>
    </source>
</evidence>
<keyword evidence="6" id="KW-1015">Disulfide bond</keyword>